<feature type="compositionally biased region" description="Polar residues" evidence="3">
    <location>
        <begin position="168"/>
        <end position="180"/>
    </location>
</feature>
<dbReference type="GO" id="GO:0005085">
    <property type="term" value="F:guanyl-nucleotide exchange factor activity"/>
    <property type="evidence" value="ECO:0007669"/>
    <property type="project" value="InterPro"/>
</dbReference>
<sequence>MTAGPEAELRVAAEHTPDIQRKGEARQANLALPRARFPETSKRAPSRMTDPESLGGAVRLRPAPLPLAALDSWAPPPDSDAACSASGRTDHCRPAPPVPATCETAFPADHLARRQAGERRGGPTDGSRAQPTQPRSAAECWKREAAASAFGFRHARQASGTCVNTTFPEKSVGSPETSVGSPSSFASLSTSPMSPVTPLSDVAADKSVAPVFPSVFQVHPDADTLSPLEEDNPGWECFRRSWLSSDADRISHRRQSSWRTISGSLASSLWSRQDGWWSTEDESEAESSGHDAAAVTGYPRRMSVARSLPASVPIRTILSSQQNSRTLGAPGTELVLTSLPTEDSISAVAESPKVVPSDVRAKSDASRPADIDPRSGKPSKLGSVNTSSARPRPPRRIRSAQELFATVGRALCIRRSKSADAAALRDANDIGDHSRRQDEGRRPKDGSKAQRKPKPALERYFGGIASLDAAGAWLGRKAPDGRVQSRSRSLSIGGDIVERQYLSSNADFFSEFANKRTSPYLATQGSSSEVSRAAEVPMVPGPIQQRNAVVSKGNCAPGQNNTKGLFPKRPLIQVAHGSNLSGSSFAKNKWWILADWELEGMSDGEPEVVGLCNVGPSPHGDERNASSTGGRLRRQSSPAAACGGENAGQFHVDISALSHRERMRQEAIFELIATERDYVRDLKLVSKVKSISAASAFYRVFSSRIVATALSRCVTESFSQWYIRGIRKQNLMDEQSIQLVFTNIESILSLNEELLSALEKRRRAGKGIIKELADIFLDMVSTAFSRDNASATPAPFFYLADSFPQARHFKVYNMYCSNYTRALEHLADLLNPSVRSPAARSRRGSAAGERASVLASFLDATAAQPCMRNLDLRAYLLLPIQRVCRYPLLLKQILKHTSEDGREYDTPGGAGGEAGAGVVAKGEAERGFGASADSERFRMERAVEVATAVVDSVNESSRFVEEMKRTVRLSETIRIDEVIGVDFGEPSALSLVWVTHFTRVYISSPSQSVLPPDSSRRIIHQGTVHKVSTLAGSSSSRRVLSAPPNCCEAMFTGNAHGSGPAEHPYLPRQVSRSSHVPTDSWSSGEWSFRPLVSPTTTTTFGSSQSNYRLSRRAAILFSDCLVLAKPRSRILFPASARGTNSRGAKLVARDVLQLAEYGVRDLPDTQELQNAFELYPVGRAPPRTEGAACRPDPLPGTAPGSTWTSPPSSPAVLGAGDAAAPSVAFPKPFLGVLSGFGRTHSNADYVLVAPGAAARPPAPPACHRRCRSFAASACSASPAGGAVAGPLILCAPSAAEKAAWLAHITSAARAPRTGNR</sequence>
<feature type="region of interest" description="Disordered" evidence="3">
    <location>
        <begin position="422"/>
        <end position="456"/>
    </location>
</feature>
<dbReference type="InterPro" id="IPR001331">
    <property type="entry name" value="GDS_CDC24_CS"/>
</dbReference>
<evidence type="ECO:0000256" key="3">
    <source>
        <dbReference type="SAM" id="MobiDB-lite"/>
    </source>
</evidence>
<comment type="subcellular location">
    <subcellularLocation>
        <location evidence="1">Cytoplasm</location>
    </subcellularLocation>
</comment>
<dbReference type="Gene3D" id="1.20.900.10">
    <property type="entry name" value="Dbl homology (DH) domain"/>
    <property type="match status" value="1"/>
</dbReference>
<evidence type="ECO:0000256" key="1">
    <source>
        <dbReference type="ARBA" id="ARBA00004496"/>
    </source>
</evidence>
<dbReference type="GO" id="GO:0035025">
    <property type="term" value="P:positive regulation of Rho protein signal transduction"/>
    <property type="evidence" value="ECO:0007669"/>
    <property type="project" value="TreeGrafter"/>
</dbReference>
<keyword evidence="2" id="KW-0963">Cytoplasm</keyword>
<dbReference type="GO" id="GO:0035556">
    <property type="term" value="P:intracellular signal transduction"/>
    <property type="evidence" value="ECO:0007669"/>
    <property type="project" value="InterPro"/>
</dbReference>
<dbReference type="Proteomes" id="UP000673691">
    <property type="component" value="Unassembled WGS sequence"/>
</dbReference>
<feature type="compositionally biased region" description="Basic and acidic residues" evidence="3">
    <location>
        <begin position="110"/>
        <end position="122"/>
    </location>
</feature>
<gene>
    <name evidence="5" type="ORF">BJ554DRAFT_4461</name>
</gene>
<feature type="compositionally biased region" description="Basic and acidic residues" evidence="3">
    <location>
        <begin position="7"/>
        <end position="25"/>
    </location>
</feature>
<dbReference type="Pfam" id="PF00621">
    <property type="entry name" value="RhoGEF"/>
    <property type="match status" value="1"/>
</dbReference>
<evidence type="ECO:0000313" key="5">
    <source>
        <dbReference type="EMBL" id="KAG5455939.1"/>
    </source>
</evidence>
<accession>A0A8H7ZM80</accession>
<dbReference type="GO" id="GO:0005737">
    <property type="term" value="C:cytoplasm"/>
    <property type="evidence" value="ECO:0007669"/>
    <property type="project" value="UniProtKB-SubCell"/>
</dbReference>
<reference evidence="5 6" key="1">
    <citation type="journal article" name="Sci. Rep.">
        <title>Genome-scale phylogenetic analyses confirm Olpidium as the closest living zoosporic fungus to the non-flagellated, terrestrial fungi.</title>
        <authorList>
            <person name="Chang Y."/>
            <person name="Rochon D."/>
            <person name="Sekimoto S."/>
            <person name="Wang Y."/>
            <person name="Chovatia M."/>
            <person name="Sandor L."/>
            <person name="Salamov A."/>
            <person name="Grigoriev I.V."/>
            <person name="Stajich J.E."/>
            <person name="Spatafora J.W."/>
        </authorList>
    </citation>
    <scope>NUCLEOTIDE SEQUENCE [LARGE SCALE GENOMIC DNA]</scope>
    <source>
        <strain evidence="5">S191</strain>
    </source>
</reference>
<feature type="compositionally biased region" description="Low complexity" evidence="3">
    <location>
        <begin position="181"/>
        <end position="190"/>
    </location>
</feature>
<dbReference type="CDD" id="cd00160">
    <property type="entry name" value="RhoGEF"/>
    <property type="match status" value="1"/>
</dbReference>
<dbReference type="InterPro" id="IPR035899">
    <property type="entry name" value="DBL_dom_sf"/>
</dbReference>
<dbReference type="PANTHER" id="PTHR46006:SF6">
    <property type="entry name" value="INTERSECTIN-2 ISOFORM X1"/>
    <property type="match status" value="1"/>
</dbReference>
<feature type="region of interest" description="Disordered" evidence="3">
    <location>
        <begin position="1"/>
        <end position="140"/>
    </location>
</feature>
<dbReference type="SMART" id="SM00325">
    <property type="entry name" value="RhoGEF"/>
    <property type="match status" value="1"/>
</dbReference>
<feature type="region of interest" description="Disordered" evidence="3">
    <location>
        <begin position="347"/>
        <end position="399"/>
    </location>
</feature>
<name>A0A8H7ZM80_9FUNG</name>
<dbReference type="EMBL" id="JAEFCI010012535">
    <property type="protein sequence ID" value="KAG5455939.1"/>
    <property type="molecule type" value="Genomic_DNA"/>
</dbReference>
<feature type="compositionally biased region" description="Low complexity" evidence="3">
    <location>
        <begin position="66"/>
        <end position="86"/>
    </location>
</feature>
<dbReference type="InterPro" id="IPR000219">
    <property type="entry name" value="DH_dom"/>
</dbReference>
<comment type="caution">
    <text evidence="5">The sequence shown here is derived from an EMBL/GenBank/DDBJ whole genome shotgun (WGS) entry which is preliminary data.</text>
</comment>
<dbReference type="OrthoDB" id="1716625at2759"/>
<feature type="region of interest" description="Disordered" evidence="3">
    <location>
        <begin position="616"/>
        <end position="644"/>
    </location>
</feature>
<dbReference type="PANTHER" id="PTHR46006">
    <property type="entry name" value="RHO GUANINE NUCLEOTIDE EXCHANGE FACTOR AT 64C, ISOFORM A"/>
    <property type="match status" value="1"/>
</dbReference>
<evidence type="ECO:0000259" key="4">
    <source>
        <dbReference type="PROSITE" id="PS50010"/>
    </source>
</evidence>
<proteinExistence type="predicted"/>
<feature type="region of interest" description="Disordered" evidence="3">
    <location>
        <begin position="168"/>
        <end position="190"/>
    </location>
</feature>
<dbReference type="PROSITE" id="PS50010">
    <property type="entry name" value="DH_2"/>
    <property type="match status" value="1"/>
</dbReference>
<dbReference type="InterPro" id="IPR051480">
    <property type="entry name" value="Endocytic_GEF_Adapter"/>
</dbReference>
<dbReference type="PROSITE" id="PS00741">
    <property type="entry name" value="DH_1"/>
    <property type="match status" value="1"/>
</dbReference>
<dbReference type="SUPFAM" id="SSF48065">
    <property type="entry name" value="DBL homology domain (DH-domain)"/>
    <property type="match status" value="1"/>
</dbReference>
<organism evidence="5 6">
    <name type="scientific">Olpidium bornovanus</name>
    <dbReference type="NCBI Taxonomy" id="278681"/>
    <lineage>
        <taxon>Eukaryota</taxon>
        <taxon>Fungi</taxon>
        <taxon>Fungi incertae sedis</taxon>
        <taxon>Olpidiomycota</taxon>
        <taxon>Olpidiomycotina</taxon>
        <taxon>Olpidiomycetes</taxon>
        <taxon>Olpidiales</taxon>
        <taxon>Olpidiaceae</taxon>
        <taxon>Olpidium</taxon>
    </lineage>
</organism>
<feature type="compositionally biased region" description="Basic and acidic residues" evidence="3">
    <location>
        <begin position="359"/>
        <end position="375"/>
    </location>
</feature>
<protein>
    <recommendedName>
        <fullName evidence="4">DH domain-containing protein</fullName>
    </recommendedName>
</protein>
<evidence type="ECO:0000313" key="6">
    <source>
        <dbReference type="Proteomes" id="UP000673691"/>
    </source>
</evidence>
<feature type="domain" description="DH" evidence="4">
    <location>
        <begin position="663"/>
        <end position="956"/>
    </location>
</feature>
<keyword evidence="6" id="KW-1185">Reference proteome</keyword>
<dbReference type="SUPFAM" id="SSF50729">
    <property type="entry name" value="PH domain-like"/>
    <property type="match status" value="1"/>
</dbReference>
<evidence type="ECO:0000256" key="2">
    <source>
        <dbReference type="ARBA" id="ARBA00022490"/>
    </source>
</evidence>
<dbReference type="Gene3D" id="2.30.29.30">
    <property type="entry name" value="Pleckstrin-homology domain (PH domain)/Phosphotyrosine-binding domain (PTB)"/>
    <property type="match status" value="1"/>
</dbReference>
<feature type="compositionally biased region" description="Basic and acidic residues" evidence="3">
    <location>
        <begin position="426"/>
        <end position="448"/>
    </location>
</feature>
<dbReference type="InterPro" id="IPR011993">
    <property type="entry name" value="PH-like_dom_sf"/>
</dbReference>